<evidence type="ECO:0000256" key="2">
    <source>
        <dbReference type="SAM" id="SignalP"/>
    </source>
</evidence>
<feature type="signal peptide" evidence="2">
    <location>
        <begin position="1"/>
        <end position="25"/>
    </location>
</feature>
<keyword evidence="1" id="KW-1133">Transmembrane helix</keyword>
<dbReference type="InterPro" id="IPR003599">
    <property type="entry name" value="Ig_sub"/>
</dbReference>
<evidence type="ECO:0000313" key="5">
    <source>
        <dbReference type="Proteomes" id="UP001059041"/>
    </source>
</evidence>
<dbReference type="Gene3D" id="2.60.40.10">
    <property type="entry name" value="Immunoglobulins"/>
    <property type="match status" value="3"/>
</dbReference>
<keyword evidence="4" id="KW-0675">Receptor</keyword>
<keyword evidence="2" id="KW-0732">Signal</keyword>
<dbReference type="SMART" id="SM00409">
    <property type="entry name" value="IG"/>
    <property type="match status" value="3"/>
</dbReference>
<dbReference type="PANTHER" id="PTHR21063:SF4">
    <property type="entry name" value="CD48 ANTIGEN-RELATED"/>
    <property type="match status" value="1"/>
</dbReference>
<protein>
    <submittedName>
        <fullName evidence="4">Natural killer cell receptor 2B4-like</fullName>
    </submittedName>
</protein>
<dbReference type="PROSITE" id="PS50835">
    <property type="entry name" value="IG_LIKE"/>
    <property type="match status" value="1"/>
</dbReference>
<dbReference type="Pfam" id="PF07686">
    <property type="entry name" value="V-set"/>
    <property type="match status" value="2"/>
</dbReference>
<sequence>MLNQAMAQDFALFGLRVWFFVCVFGVEMDEMKSLSVMEGENVTLHTDVSEIQRDDLILWWFGSEDVRIADVNRSTKIIFASEGLSERLKLDQTGSLTITNISITDSGLYKVQIIGNKVARKTFSVTVYVKVVSVMEGDSVTLNTDVVEIQEDDLIMWMCGDSCIAKLNVSSRTISEGNERLGGRMELDFKTGSLTIKNISPADSGVYKAQIIGNKVARKTYNVTVNARLPVPVITSYCSQNPPSSSVSKCVLLCSVMNVTRVSLSWYKGKSLLSSISVSDLNIRLSLPLEVEYQDTNTYRCVVNNPITNHTQHLHITDVCQTCSDCVCCCGSTEAVIQLVVSALVGVATVAVLVYDIRSRRDEQKPAQT</sequence>
<keyword evidence="5" id="KW-1185">Reference proteome</keyword>
<dbReference type="Proteomes" id="UP001059041">
    <property type="component" value="Linkage Group LG25"/>
</dbReference>
<evidence type="ECO:0000313" key="4">
    <source>
        <dbReference type="EMBL" id="KAI7791116.1"/>
    </source>
</evidence>
<feature type="chain" id="PRO_5040922304" evidence="2">
    <location>
        <begin position="26"/>
        <end position="369"/>
    </location>
</feature>
<dbReference type="SUPFAM" id="SSF48726">
    <property type="entry name" value="Immunoglobulin"/>
    <property type="match status" value="3"/>
</dbReference>
<feature type="transmembrane region" description="Helical" evidence="1">
    <location>
        <begin position="335"/>
        <end position="355"/>
    </location>
</feature>
<evidence type="ECO:0000256" key="1">
    <source>
        <dbReference type="SAM" id="Phobius"/>
    </source>
</evidence>
<dbReference type="EMBL" id="JAFHDT010000025">
    <property type="protein sequence ID" value="KAI7791116.1"/>
    <property type="molecule type" value="Genomic_DNA"/>
</dbReference>
<comment type="caution">
    <text evidence="4">The sequence shown here is derived from an EMBL/GenBank/DDBJ whole genome shotgun (WGS) entry which is preliminary data.</text>
</comment>
<dbReference type="InterPro" id="IPR013106">
    <property type="entry name" value="Ig_V-set"/>
</dbReference>
<dbReference type="InterPro" id="IPR036179">
    <property type="entry name" value="Ig-like_dom_sf"/>
</dbReference>
<gene>
    <name evidence="4" type="ORF">IRJ41_009790</name>
</gene>
<name>A0A9W7W8G9_TRIRA</name>
<keyword evidence="1" id="KW-0812">Transmembrane</keyword>
<evidence type="ECO:0000259" key="3">
    <source>
        <dbReference type="PROSITE" id="PS50835"/>
    </source>
</evidence>
<dbReference type="AlphaFoldDB" id="A0A9W7W8G9"/>
<accession>A0A9W7W8G9</accession>
<dbReference type="InterPro" id="IPR007110">
    <property type="entry name" value="Ig-like_dom"/>
</dbReference>
<organism evidence="4 5">
    <name type="scientific">Triplophysa rosa</name>
    <name type="common">Cave loach</name>
    <dbReference type="NCBI Taxonomy" id="992332"/>
    <lineage>
        <taxon>Eukaryota</taxon>
        <taxon>Metazoa</taxon>
        <taxon>Chordata</taxon>
        <taxon>Craniata</taxon>
        <taxon>Vertebrata</taxon>
        <taxon>Euteleostomi</taxon>
        <taxon>Actinopterygii</taxon>
        <taxon>Neopterygii</taxon>
        <taxon>Teleostei</taxon>
        <taxon>Ostariophysi</taxon>
        <taxon>Cypriniformes</taxon>
        <taxon>Nemacheilidae</taxon>
        <taxon>Triplophysa</taxon>
    </lineage>
</organism>
<proteinExistence type="predicted"/>
<keyword evidence="1" id="KW-0472">Membrane</keyword>
<dbReference type="InterPro" id="IPR013783">
    <property type="entry name" value="Ig-like_fold"/>
</dbReference>
<feature type="domain" description="Ig-like" evidence="3">
    <location>
        <begin position="232"/>
        <end position="317"/>
    </location>
</feature>
<dbReference type="PANTHER" id="PTHR21063">
    <property type="entry name" value="LFA-3"/>
    <property type="match status" value="1"/>
</dbReference>
<reference evidence="4" key="1">
    <citation type="submission" date="2021-02" db="EMBL/GenBank/DDBJ databases">
        <title>Comparative genomics reveals that relaxation of natural selection precedes convergent phenotypic evolution of cavefish.</title>
        <authorList>
            <person name="Peng Z."/>
        </authorList>
    </citation>
    <scope>NUCLEOTIDE SEQUENCE</scope>
    <source>
        <tissue evidence="4">Muscle</tissue>
    </source>
</reference>